<proteinExistence type="predicted"/>
<protein>
    <submittedName>
        <fullName evidence="2">Uncharacterized protein</fullName>
    </submittedName>
</protein>
<reference evidence="2" key="1">
    <citation type="submission" date="2021-03" db="EMBL/GenBank/DDBJ databases">
        <title>Draft genome sequence of rust myrtle Austropuccinia psidii MF-1, a brazilian biotype.</title>
        <authorList>
            <person name="Quecine M.C."/>
            <person name="Pachon D.M.R."/>
            <person name="Bonatelli M.L."/>
            <person name="Correr F.H."/>
            <person name="Franceschini L.M."/>
            <person name="Leite T.F."/>
            <person name="Margarido G.R.A."/>
            <person name="Almeida C.A."/>
            <person name="Ferrarezi J.A."/>
            <person name="Labate C.A."/>
        </authorList>
    </citation>
    <scope>NUCLEOTIDE SEQUENCE</scope>
    <source>
        <strain evidence="2">MF-1</strain>
    </source>
</reference>
<accession>A0A9Q3GIL6</accession>
<evidence type="ECO:0000256" key="1">
    <source>
        <dbReference type="SAM" id="MobiDB-lite"/>
    </source>
</evidence>
<name>A0A9Q3GIL6_9BASI</name>
<gene>
    <name evidence="2" type="ORF">O181_008174</name>
</gene>
<feature type="compositionally biased region" description="Basic and acidic residues" evidence="1">
    <location>
        <begin position="137"/>
        <end position="154"/>
    </location>
</feature>
<keyword evidence="3" id="KW-1185">Reference proteome</keyword>
<dbReference type="EMBL" id="AVOT02001867">
    <property type="protein sequence ID" value="MBW0468459.1"/>
    <property type="molecule type" value="Genomic_DNA"/>
</dbReference>
<evidence type="ECO:0000313" key="2">
    <source>
        <dbReference type="EMBL" id="MBW0468459.1"/>
    </source>
</evidence>
<organism evidence="2 3">
    <name type="scientific">Austropuccinia psidii MF-1</name>
    <dbReference type="NCBI Taxonomy" id="1389203"/>
    <lineage>
        <taxon>Eukaryota</taxon>
        <taxon>Fungi</taxon>
        <taxon>Dikarya</taxon>
        <taxon>Basidiomycota</taxon>
        <taxon>Pucciniomycotina</taxon>
        <taxon>Pucciniomycetes</taxon>
        <taxon>Pucciniales</taxon>
        <taxon>Sphaerophragmiaceae</taxon>
        <taxon>Austropuccinia</taxon>
    </lineage>
</organism>
<dbReference type="Proteomes" id="UP000765509">
    <property type="component" value="Unassembled WGS sequence"/>
</dbReference>
<comment type="caution">
    <text evidence="2">The sequence shown here is derived from an EMBL/GenBank/DDBJ whole genome shotgun (WGS) entry which is preliminary data.</text>
</comment>
<dbReference type="AlphaFoldDB" id="A0A9Q3GIL6"/>
<feature type="region of interest" description="Disordered" evidence="1">
    <location>
        <begin position="135"/>
        <end position="170"/>
    </location>
</feature>
<evidence type="ECO:0000313" key="3">
    <source>
        <dbReference type="Proteomes" id="UP000765509"/>
    </source>
</evidence>
<sequence length="170" mass="19286">MKNGAYQKWKKLFSPTGWMWTKKRQVFLKKDTSGELRSFPHSPRSVPTNVDVSSESELIHYNISMAEPISSGSNRDLSISIQELVPRSQRGGVGNMPKPLAGGHELLLRHQELSGSGEEHRTIRRMEPIFLKRKGQKDKEMVEKSRSFIYRPEEGTGNDSSFEEGRPSGN</sequence>